<sequence length="329" mass="36200">MERAEDPDIIRARQLIWELMWAGRRYPSLDWAIGLHRASGDTGPTRFFITSSEGEGYIPQHAHLPVDPVLIPIFQDAEFARPGWRQQWQGWVDPARIVHEHHRLRQEAVGRSVLHAIVSSREISGLSHMLPAGVVLEVVDPEKNPFVDPLKATEIPAIATGRAHRLAIASPDLFALVQKVPESERWSAGVDLAADAAAATDERHVRQGLVVRDMPGLQSMDSGAAVLHSVIDQLRVPGGAVDAGGWAQLQTAYWTQVMGAQGRRHTPQDLTDDTGYIDAYRRARAYEGAWLLNAPAGPLSADWLADVAYTHLCATDNPNRCGDLLVARV</sequence>
<name>A0ABX2K339_9MYCO</name>
<gene>
    <name evidence="1" type="ORF">FEG63_21630</name>
</gene>
<comment type="caution">
    <text evidence="1">The sequence shown here is derived from an EMBL/GenBank/DDBJ whole genome shotgun (WGS) entry which is preliminary data.</text>
</comment>
<reference evidence="1 2" key="1">
    <citation type="submission" date="2019-05" db="EMBL/GenBank/DDBJ databases">
        <title>Mycolicibacterium sphagni ENV482 genome assembly.</title>
        <authorList>
            <person name="Chen W."/>
            <person name="Faulkner N.W."/>
            <person name="Hyman M.R."/>
        </authorList>
    </citation>
    <scope>NUCLEOTIDE SEQUENCE [LARGE SCALE GENOMIC DNA]</scope>
    <source>
        <strain evidence="1 2">ENV482</strain>
    </source>
</reference>
<dbReference type="Proteomes" id="UP000708347">
    <property type="component" value="Unassembled WGS sequence"/>
</dbReference>
<protein>
    <submittedName>
        <fullName evidence="1">Uncharacterized protein</fullName>
    </submittedName>
</protein>
<evidence type="ECO:0000313" key="1">
    <source>
        <dbReference type="EMBL" id="NTY62147.1"/>
    </source>
</evidence>
<accession>A0ABX2K339</accession>
<dbReference type="RefSeq" id="WP_174399876.1">
    <property type="nucleotide sequence ID" value="NZ_VBSB01000014.1"/>
</dbReference>
<proteinExistence type="predicted"/>
<dbReference type="EMBL" id="VBSB01000014">
    <property type="protein sequence ID" value="NTY62147.1"/>
    <property type="molecule type" value="Genomic_DNA"/>
</dbReference>
<keyword evidence="2" id="KW-1185">Reference proteome</keyword>
<organism evidence="1 2">
    <name type="scientific">Mycolicibacterium sphagni</name>
    <dbReference type="NCBI Taxonomy" id="1786"/>
    <lineage>
        <taxon>Bacteria</taxon>
        <taxon>Bacillati</taxon>
        <taxon>Actinomycetota</taxon>
        <taxon>Actinomycetes</taxon>
        <taxon>Mycobacteriales</taxon>
        <taxon>Mycobacteriaceae</taxon>
        <taxon>Mycolicibacterium</taxon>
    </lineage>
</organism>
<evidence type="ECO:0000313" key="2">
    <source>
        <dbReference type="Proteomes" id="UP000708347"/>
    </source>
</evidence>